<dbReference type="GO" id="GO:0016829">
    <property type="term" value="F:lyase activity"/>
    <property type="evidence" value="ECO:0007669"/>
    <property type="project" value="UniProtKB-KW"/>
</dbReference>
<dbReference type="InterPro" id="IPR040442">
    <property type="entry name" value="Pyrv_kinase-like_dom_sf"/>
</dbReference>
<dbReference type="GO" id="GO:0000287">
    <property type="term" value="F:magnesium ion binding"/>
    <property type="evidence" value="ECO:0007669"/>
    <property type="project" value="TreeGrafter"/>
</dbReference>
<reference evidence="7" key="1">
    <citation type="submission" date="2022-12" db="EMBL/GenBank/DDBJ databases">
        <title>Reference genome sequencing for broad-spectrum identification of bacterial and archaeal isolates by mass spectrometry.</title>
        <authorList>
            <person name="Sekiguchi Y."/>
            <person name="Tourlousse D.M."/>
        </authorList>
    </citation>
    <scope>NUCLEOTIDE SEQUENCE</scope>
    <source>
        <strain evidence="7">10succ1</strain>
    </source>
</reference>
<evidence type="ECO:0000313" key="8">
    <source>
        <dbReference type="Proteomes" id="UP001144471"/>
    </source>
</evidence>
<evidence type="ECO:0000256" key="5">
    <source>
        <dbReference type="PIRSR" id="PIRSR015582-2"/>
    </source>
</evidence>
<dbReference type="EMBL" id="BSDY01000019">
    <property type="protein sequence ID" value="GLI57500.1"/>
    <property type="molecule type" value="Genomic_DNA"/>
</dbReference>
<dbReference type="Gene3D" id="3.20.20.60">
    <property type="entry name" value="Phosphoenolpyruvate-binding domains"/>
    <property type="match status" value="1"/>
</dbReference>
<protein>
    <submittedName>
        <fullName evidence="7">Citrate lyase subunit beta</fullName>
    </submittedName>
</protein>
<feature type="domain" description="HpcH/HpaI aldolase/citrate lyase" evidence="6">
    <location>
        <begin position="8"/>
        <end position="227"/>
    </location>
</feature>
<evidence type="ECO:0000256" key="3">
    <source>
        <dbReference type="ARBA" id="ARBA00022842"/>
    </source>
</evidence>
<comment type="cofactor">
    <cofactor evidence="1">
        <name>Mg(2+)</name>
        <dbReference type="ChEBI" id="CHEBI:18420"/>
    </cofactor>
</comment>
<feature type="binding site" evidence="5">
    <location>
        <position position="159"/>
    </location>
    <ligand>
        <name>Mg(2+)</name>
        <dbReference type="ChEBI" id="CHEBI:18420"/>
    </ligand>
</feature>
<dbReference type="RefSeq" id="WP_281837150.1">
    <property type="nucleotide sequence ID" value="NZ_BSDY01000019.1"/>
</dbReference>
<evidence type="ECO:0000256" key="1">
    <source>
        <dbReference type="ARBA" id="ARBA00001946"/>
    </source>
</evidence>
<sequence length="294" mass="32572">MEIKKLRRTMLFCPATNPTMYIDAQMYKPDCLLFDLEDAVRYDEKDLARDLLAEALKSLSFGDIEVFARINPLYTEFGEADVRALVPAGLRRMRLPMCEKVEQVKELDALLTEVERAYGIEEGSCKIQCSLETPLGVWNALDLATASPRVISISFGAEDYTRLLGVDRTKDASELQFARQRVVNAAAIAKVDAIDTVWADFKDIDGFINEVKYARQIGFAGKSCIHPSQVGQVHDVFTPKMEDVEKSLVIIEAAEKAGIEKGGVVQVNGKMVDIPVIDKARRIVGLAKAAGLIK</sequence>
<dbReference type="GO" id="GO:0006107">
    <property type="term" value="P:oxaloacetate metabolic process"/>
    <property type="evidence" value="ECO:0007669"/>
    <property type="project" value="TreeGrafter"/>
</dbReference>
<dbReference type="Pfam" id="PF03328">
    <property type="entry name" value="HpcH_HpaI"/>
    <property type="match status" value="1"/>
</dbReference>
<dbReference type="InterPro" id="IPR005000">
    <property type="entry name" value="Aldolase/citrate-lyase_domain"/>
</dbReference>
<evidence type="ECO:0000256" key="4">
    <source>
        <dbReference type="PIRSR" id="PIRSR015582-1"/>
    </source>
</evidence>
<keyword evidence="7" id="KW-0456">Lyase</keyword>
<dbReference type="AlphaFoldDB" id="A0A9W6LPX1"/>
<feature type="binding site" evidence="4">
    <location>
        <position position="69"/>
    </location>
    <ligand>
        <name>substrate</name>
    </ligand>
</feature>
<name>A0A9W6LPX1_9FUSO</name>
<evidence type="ECO:0000313" key="7">
    <source>
        <dbReference type="EMBL" id="GLI57500.1"/>
    </source>
</evidence>
<gene>
    <name evidence="7" type="ORF">PM10SUCC1_30140</name>
</gene>
<dbReference type="InterPro" id="IPR011206">
    <property type="entry name" value="Citrate_lyase_beta/mcl1/mcl2"/>
</dbReference>
<accession>A0A9W6LPX1</accession>
<feature type="binding site" evidence="4">
    <location>
        <position position="132"/>
    </location>
    <ligand>
        <name>substrate</name>
    </ligand>
</feature>
<dbReference type="Proteomes" id="UP001144471">
    <property type="component" value="Unassembled WGS sequence"/>
</dbReference>
<feature type="binding site" evidence="5">
    <location>
        <position position="132"/>
    </location>
    <ligand>
        <name>Mg(2+)</name>
        <dbReference type="ChEBI" id="CHEBI:18420"/>
    </ligand>
</feature>
<evidence type="ECO:0000259" key="6">
    <source>
        <dbReference type="Pfam" id="PF03328"/>
    </source>
</evidence>
<dbReference type="InterPro" id="IPR015813">
    <property type="entry name" value="Pyrv/PenolPyrv_kinase-like_dom"/>
</dbReference>
<dbReference type="SUPFAM" id="SSF51621">
    <property type="entry name" value="Phosphoenolpyruvate/pyruvate domain"/>
    <property type="match status" value="1"/>
</dbReference>
<organism evidence="7 8">
    <name type="scientific">Propionigenium maris DSM 9537</name>
    <dbReference type="NCBI Taxonomy" id="1123000"/>
    <lineage>
        <taxon>Bacteria</taxon>
        <taxon>Fusobacteriati</taxon>
        <taxon>Fusobacteriota</taxon>
        <taxon>Fusobacteriia</taxon>
        <taxon>Fusobacteriales</taxon>
        <taxon>Fusobacteriaceae</taxon>
        <taxon>Propionigenium</taxon>
    </lineage>
</organism>
<keyword evidence="2 5" id="KW-0479">Metal-binding</keyword>
<dbReference type="PANTHER" id="PTHR32308">
    <property type="entry name" value="LYASE BETA SUBUNIT, PUTATIVE (AFU_ORTHOLOGUE AFUA_4G13030)-RELATED"/>
    <property type="match status" value="1"/>
</dbReference>
<dbReference type="PIRSF" id="PIRSF015582">
    <property type="entry name" value="Cit_lyase_B"/>
    <property type="match status" value="1"/>
</dbReference>
<evidence type="ECO:0000256" key="2">
    <source>
        <dbReference type="ARBA" id="ARBA00022723"/>
    </source>
</evidence>
<comment type="caution">
    <text evidence="7">The sequence shown here is derived from an EMBL/GenBank/DDBJ whole genome shotgun (WGS) entry which is preliminary data.</text>
</comment>
<dbReference type="PANTHER" id="PTHR32308:SF10">
    <property type="entry name" value="CITRATE LYASE SUBUNIT BETA"/>
    <property type="match status" value="1"/>
</dbReference>
<keyword evidence="8" id="KW-1185">Reference proteome</keyword>
<keyword evidence="3 5" id="KW-0460">Magnesium</keyword>
<proteinExistence type="predicted"/>